<dbReference type="FunFam" id="3.40.50.10190:FF:000028">
    <property type="entry name" value="DNA topoisomerase 2-binding protein 1 isoform X1"/>
    <property type="match status" value="1"/>
</dbReference>
<feature type="compositionally biased region" description="Basic and acidic residues" evidence="15">
    <location>
        <begin position="382"/>
        <end position="392"/>
    </location>
</feature>
<dbReference type="InterPro" id="IPR036420">
    <property type="entry name" value="BRCT_dom_sf"/>
</dbReference>
<dbReference type="PROSITE" id="PS50172">
    <property type="entry name" value="BRCT"/>
    <property type="match status" value="5"/>
</dbReference>
<evidence type="ECO:0000256" key="4">
    <source>
        <dbReference type="ARBA" id="ARBA00004647"/>
    </source>
</evidence>
<proteinExistence type="inferred from homology"/>
<evidence type="ECO:0000256" key="8">
    <source>
        <dbReference type="ARBA" id="ARBA00022737"/>
    </source>
</evidence>
<keyword evidence="9" id="KW-0227">DNA damage</keyword>
<feature type="domain" description="BRCT" evidence="16">
    <location>
        <begin position="827"/>
        <end position="918"/>
    </location>
</feature>
<evidence type="ECO:0000256" key="13">
    <source>
        <dbReference type="ARBA" id="ARBA00023242"/>
    </source>
</evidence>
<comment type="caution">
    <text evidence="17">The sequence shown here is derived from an EMBL/GenBank/DDBJ whole genome shotgun (WGS) entry which is preliminary data.</text>
</comment>
<protein>
    <recommendedName>
        <fullName evidence="16">BRCT domain-containing protein</fullName>
    </recommendedName>
</protein>
<dbReference type="EMBL" id="MU826407">
    <property type="protein sequence ID" value="KAJ7376217.1"/>
    <property type="molecule type" value="Genomic_DNA"/>
</dbReference>
<comment type="similarity">
    <text evidence="14">Belongs to the TOPBP1 family.</text>
</comment>
<feature type="compositionally biased region" description="Polar residues" evidence="15">
    <location>
        <begin position="1150"/>
        <end position="1162"/>
    </location>
</feature>
<dbReference type="Pfam" id="PF12738">
    <property type="entry name" value="PTCB-BRCT"/>
    <property type="match status" value="2"/>
</dbReference>
<name>A0A9W9Z6X4_9CNID</name>
<dbReference type="PANTHER" id="PTHR13561:SF20">
    <property type="entry name" value="DNA TOPOISOMERASE 2-BINDING PROTEIN 1"/>
    <property type="match status" value="1"/>
</dbReference>
<feature type="compositionally biased region" description="Polar residues" evidence="15">
    <location>
        <begin position="195"/>
        <end position="210"/>
    </location>
</feature>
<keyword evidence="12" id="KW-0206">Cytoskeleton</keyword>
<evidence type="ECO:0000313" key="17">
    <source>
        <dbReference type="EMBL" id="KAJ7376217.1"/>
    </source>
</evidence>
<feature type="domain" description="BRCT" evidence="16">
    <location>
        <begin position="89"/>
        <end position="178"/>
    </location>
</feature>
<feature type="compositionally biased region" description="Basic and acidic residues" evidence="15">
    <location>
        <begin position="1116"/>
        <end position="1125"/>
    </location>
</feature>
<evidence type="ECO:0000256" key="2">
    <source>
        <dbReference type="ARBA" id="ARBA00004286"/>
    </source>
</evidence>
<dbReference type="CDD" id="cd18434">
    <property type="entry name" value="BRCT_TopBP1_rpt5"/>
    <property type="match status" value="1"/>
</dbReference>
<feature type="compositionally biased region" description="Basic and acidic residues" evidence="15">
    <location>
        <begin position="1475"/>
        <end position="1488"/>
    </location>
</feature>
<keyword evidence="11" id="KW-0234">DNA repair</keyword>
<dbReference type="GO" id="GO:0006270">
    <property type="term" value="P:DNA replication initiation"/>
    <property type="evidence" value="ECO:0007669"/>
    <property type="project" value="TreeGrafter"/>
</dbReference>
<feature type="region of interest" description="Disordered" evidence="15">
    <location>
        <begin position="791"/>
        <end position="831"/>
    </location>
</feature>
<keyword evidence="8" id="KW-0677">Repeat</keyword>
<feature type="compositionally biased region" description="Polar residues" evidence="15">
    <location>
        <begin position="438"/>
        <end position="447"/>
    </location>
</feature>
<evidence type="ECO:0000256" key="15">
    <source>
        <dbReference type="SAM" id="MobiDB-lite"/>
    </source>
</evidence>
<feature type="domain" description="BRCT" evidence="16">
    <location>
        <begin position="278"/>
        <end position="368"/>
    </location>
</feature>
<gene>
    <name evidence="17" type="ORF">OS493_036039</name>
</gene>
<dbReference type="GO" id="GO:0007095">
    <property type="term" value="P:mitotic G2 DNA damage checkpoint signaling"/>
    <property type="evidence" value="ECO:0007669"/>
    <property type="project" value="TreeGrafter"/>
</dbReference>
<dbReference type="FunFam" id="3.40.50.10190:FF:000018">
    <property type="entry name" value="DNA topoisomerase 2-binding protein 1"/>
    <property type="match status" value="1"/>
</dbReference>
<dbReference type="Proteomes" id="UP001163046">
    <property type="component" value="Unassembled WGS sequence"/>
</dbReference>
<feature type="domain" description="BRCT" evidence="16">
    <location>
        <begin position="1"/>
        <end position="70"/>
    </location>
</feature>
<evidence type="ECO:0000256" key="1">
    <source>
        <dbReference type="ARBA" id="ARBA00004123"/>
    </source>
</evidence>
<feature type="compositionally biased region" description="Acidic residues" evidence="15">
    <location>
        <begin position="466"/>
        <end position="475"/>
    </location>
</feature>
<dbReference type="OrthoDB" id="251770at2759"/>
<feature type="compositionally biased region" description="Polar residues" evidence="15">
    <location>
        <begin position="959"/>
        <end position="980"/>
    </location>
</feature>
<dbReference type="CDD" id="cd17738">
    <property type="entry name" value="BRCT_TopBP1_rpt7"/>
    <property type="match status" value="1"/>
</dbReference>
<dbReference type="SMART" id="SM00292">
    <property type="entry name" value="BRCT"/>
    <property type="match status" value="8"/>
</dbReference>
<accession>A0A9W9Z6X4</accession>
<dbReference type="SUPFAM" id="SSF52113">
    <property type="entry name" value="BRCT domain"/>
    <property type="match status" value="7"/>
</dbReference>
<feature type="region of interest" description="Disordered" evidence="15">
    <location>
        <begin position="1462"/>
        <end position="1488"/>
    </location>
</feature>
<dbReference type="InterPro" id="IPR059215">
    <property type="entry name" value="BRCT2_TopBP1-like"/>
</dbReference>
<keyword evidence="7" id="KW-0597">Phosphoprotein</keyword>
<feature type="region of interest" description="Disordered" evidence="15">
    <location>
        <begin position="378"/>
        <end position="423"/>
    </location>
</feature>
<keyword evidence="13" id="KW-0539">Nucleus</keyword>
<feature type="region of interest" description="Disordered" evidence="15">
    <location>
        <begin position="438"/>
        <end position="475"/>
    </location>
</feature>
<evidence type="ECO:0000256" key="6">
    <source>
        <dbReference type="ARBA" id="ARBA00022490"/>
    </source>
</evidence>
<dbReference type="CDD" id="cd17727">
    <property type="entry name" value="BRCT_TopBP1_rpt6"/>
    <property type="match status" value="1"/>
</dbReference>
<evidence type="ECO:0000256" key="3">
    <source>
        <dbReference type="ARBA" id="ARBA00004300"/>
    </source>
</evidence>
<dbReference type="PANTHER" id="PTHR13561">
    <property type="entry name" value="DNA REPLICATION REGULATOR DPB11-RELATED"/>
    <property type="match status" value="1"/>
</dbReference>
<keyword evidence="10" id="KW-0238">DNA-binding</keyword>
<feature type="compositionally biased region" description="Polar residues" evidence="15">
    <location>
        <begin position="720"/>
        <end position="730"/>
    </location>
</feature>
<keyword evidence="6" id="KW-0963">Cytoplasm</keyword>
<dbReference type="CDD" id="cd17731">
    <property type="entry name" value="BRCT_TopBP1_rpt2_like"/>
    <property type="match status" value="1"/>
</dbReference>
<dbReference type="Pfam" id="PF00533">
    <property type="entry name" value="BRCT"/>
    <property type="match status" value="4"/>
</dbReference>
<feature type="domain" description="BRCT" evidence="16">
    <location>
        <begin position="567"/>
        <end position="662"/>
    </location>
</feature>
<dbReference type="CDD" id="cd17728">
    <property type="entry name" value="BRCT_TopBP1_rpt8"/>
    <property type="match status" value="1"/>
</dbReference>
<evidence type="ECO:0000259" key="16">
    <source>
        <dbReference type="PROSITE" id="PS50172"/>
    </source>
</evidence>
<dbReference type="GO" id="GO:0003677">
    <property type="term" value="F:DNA binding"/>
    <property type="evidence" value="ECO:0007669"/>
    <property type="project" value="UniProtKB-KW"/>
</dbReference>
<feature type="compositionally biased region" description="Polar residues" evidence="15">
    <location>
        <begin position="403"/>
        <end position="413"/>
    </location>
</feature>
<dbReference type="GO" id="GO:0000922">
    <property type="term" value="C:spindle pole"/>
    <property type="evidence" value="ECO:0007669"/>
    <property type="project" value="UniProtKB-SubCell"/>
</dbReference>
<dbReference type="Gene3D" id="3.40.50.10190">
    <property type="entry name" value="BRCT domain"/>
    <property type="match status" value="8"/>
</dbReference>
<feature type="region of interest" description="Disordered" evidence="15">
    <location>
        <begin position="1190"/>
        <end position="1209"/>
    </location>
</feature>
<dbReference type="FunFam" id="3.40.50.10190:FF:000023">
    <property type="entry name" value="DNA topoisomerase II binding protein 1"/>
    <property type="match status" value="1"/>
</dbReference>
<comment type="subcellular location">
    <subcellularLocation>
        <location evidence="2">Chromosome</location>
    </subcellularLocation>
    <subcellularLocation>
        <location evidence="3">Cytoplasm</location>
        <location evidence="3">Cytoskeleton</location>
        <location evidence="3">Microtubule organizing center</location>
        <location evidence="3">Centrosome</location>
    </subcellularLocation>
    <subcellularLocation>
        <location evidence="4">Cytoplasm</location>
        <location evidence="4">Cytoskeleton</location>
        <location evidence="4">Spindle pole</location>
    </subcellularLocation>
    <subcellularLocation>
        <location evidence="1">Nucleus</location>
    </subcellularLocation>
</comment>
<evidence type="ECO:0000256" key="10">
    <source>
        <dbReference type="ARBA" id="ARBA00023125"/>
    </source>
</evidence>
<dbReference type="CDD" id="cd17718">
    <property type="entry name" value="BRCT_TopBP1_rpt3"/>
    <property type="match status" value="1"/>
</dbReference>
<dbReference type="InterPro" id="IPR049936">
    <property type="entry name" value="TopBP1_BRCT_8"/>
</dbReference>
<feature type="compositionally biased region" description="Low complexity" evidence="15">
    <location>
        <begin position="1043"/>
        <end position="1056"/>
    </location>
</feature>
<feature type="compositionally biased region" description="Basic residues" evidence="15">
    <location>
        <begin position="1032"/>
        <end position="1042"/>
    </location>
</feature>
<dbReference type="InterPro" id="IPR001357">
    <property type="entry name" value="BRCT_dom"/>
</dbReference>
<feature type="region of interest" description="Disordered" evidence="15">
    <location>
        <begin position="1029"/>
        <end position="1162"/>
    </location>
</feature>
<feature type="compositionally biased region" description="Acidic residues" evidence="15">
    <location>
        <begin position="803"/>
        <end position="822"/>
    </location>
</feature>
<sequence>MRGTAVSCTSVPREERDRLYDLIQLMGGIVMKDLTSSVTHLVAGEVGSKKYRVACSSNKPILLPQWVYSCWDLGHDKHICATDEEFMEYKCPIFKGVTLCVTGIDAGKRKEIKTLITQHGGTYSGELNMNTCTHLLVDTPKGEKYVFARRWSLHCVCTQWFFDSIQSGFCLDESNYSTLPDEENNSSHAGARLSRSLTKDSSVSAAPSKSNAEKKISNKAAQAAYKSAQKHGDKDLMSSSGRKNLLSNQSRHFDNVSRLGETHLSDLDSSDFDVRIPPGNMFLDGCKIYLSGFCGQNLEKLRKIINCGGGTRFNQINEIVSHVIVGNKVDADIELLRNCDFQVFVVNVQWILDSAREGKKLAEENYLCSDLIQKEGLSPSCKENEDPGEKLSKAPKNTPVPQPQLSDNKNAKNTKPKGDAFEDDDDVFQQYMPQNLDNASKSANLPQTDHGIQIKENPGASADPDATLDEDGDAEQDGLLSGKCFTIAGFANEHVAHLWQLIESNGGKSAAKGQTADYAILPMNTVPEEDLNAKQLLTFCWLEQSLECGHLLSPDDGFLFKPFSIPTASHPLKGCVLSISQFTGTERDHMYQLAELLGAHCQEYFVRKASGSHQASTHLLCQDPDGNKYKAAMKWNIPVVSREWLFACAANGALVPIDKYPVGCDKKIVMDAHPLENQRTNKSSTKEEPQNVNLRSADEEIPMETNDAASAIQAVNVNKATGSHGSTQKQPVKRPSIYNRPFRPSFDLTDVMAELASPAFPSLRSRKSRGSRNSFPLDDFFAENIKQTLQKLGAVAPPTRQGDDEDDNEDETTDDVHQEEEEHGGSPPQGILGGIILSVSKKLAQQQTELFTLASSLGADYRWLYDESCTHLIHQGSTNDKTKEYTHAKDCGIYIVSPHWLYICQEKNERVDETMYPHTFNPKLSLPVVTTGRRMTRSSRAATLDQEMSPQKKGKSPAAMTSGSSEQNGSEKPSTTSNARSVELPGAEQGVAEGVEEEVPQDPQMGPATLESLEAREDFKRQLEAIMDATKGKGRRRSRRHPSSTNSSSISHNASANVTAEMSLATRRTSSRLRSRVSSKAIEGDNSNSSSRVKSRMPITDDSEHSQSDTITYDDPAGRMEREKIMAQLKRGCSPSPDFHTEDEEEDRQCNNTHTNGQTTVSKDSTITGVTVTDNNSTVERHVRELSVTIKSDPPTPLSSSTPAAPPLGLQIKDTLKPQPVNLLDNTDLDQTETRALTTPKFQLSVMTPQEKIDYSALIEQLGGHVFDTVYFNPECTHVVVGKPNRNEKYLAAVSAGKWVLHKSFLEASREAGVFVDEAPHEWGQEIPGEPHNKLAAAAQRWRLKLRQERAETGESAYSRGAFSGWVVLLCVDKSRQPGFKRLLESGGAKVSGCRPPFKNTHDFTHAFLDLSKTKVEASDLNSLQRDNIWCLKPDYIAEYLMQDPPPPPQKYLLAEVVTPAEPDRPGLCLSRKRKGDDMTGGDKRARV</sequence>
<evidence type="ECO:0000256" key="5">
    <source>
        <dbReference type="ARBA" id="ARBA00022454"/>
    </source>
</evidence>
<dbReference type="GO" id="GO:0005634">
    <property type="term" value="C:nucleus"/>
    <property type="evidence" value="ECO:0007669"/>
    <property type="project" value="UniProtKB-SubCell"/>
</dbReference>
<evidence type="ECO:0000256" key="12">
    <source>
        <dbReference type="ARBA" id="ARBA00023212"/>
    </source>
</evidence>
<evidence type="ECO:0000256" key="9">
    <source>
        <dbReference type="ARBA" id="ARBA00022763"/>
    </source>
</evidence>
<dbReference type="GO" id="GO:0005694">
    <property type="term" value="C:chromosome"/>
    <property type="evidence" value="ECO:0007669"/>
    <property type="project" value="UniProtKB-SubCell"/>
</dbReference>
<organism evidence="17 18">
    <name type="scientific">Desmophyllum pertusum</name>
    <dbReference type="NCBI Taxonomy" id="174260"/>
    <lineage>
        <taxon>Eukaryota</taxon>
        <taxon>Metazoa</taxon>
        <taxon>Cnidaria</taxon>
        <taxon>Anthozoa</taxon>
        <taxon>Hexacorallia</taxon>
        <taxon>Scleractinia</taxon>
        <taxon>Caryophylliina</taxon>
        <taxon>Caryophylliidae</taxon>
        <taxon>Desmophyllum</taxon>
    </lineage>
</organism>
<dbReference type="GO" id="GO:0033314">
    <property type="term" value="P:mitotic DNA replication checkpoint signaling"/>
    <property type="evidence" value="ECO:0007669"/>
    <property type="project" value="TreeGrafter"/>
</dbReference>
<dbReference type="GO" id="GO:0005813">
    <property type="term" value="C:centrosome"/>
    <property type="evidence" value="ECO:0007669"/>
    <property type="project" value="UniProtKB-SubCell"/>
</dbReference>
<feature type="region of interest" description="Disordered" evidence="15">
    <location>
        <begin position="720"/>
        <end position="739"/>
    </location>
</feature>
<evidence type="ECO:0000256" key="11">
    <source>
        <dbReference type="ARBA" id="ARBA00023204"/>
    </source>
</evidence>
<evidence type="ECO:0000313" key="18">
    <source>
        <dbReference type="Proteomes" id="UP001163046"/>
    </source>
</evidence>
<feature type="region of interest" description="Disordered" evidence="15">
    <location>
        <begin position="930"/>
        <end position="983"/>
    </location>
</feature>
<dbReference type="FunFam" id="3.40.50.10190:FF:000020">
    <property type="entry name" value="DNA topoisomerase II binding protein 1"/>
    <property type="match status" value="1"/>
</dbReference>
<keyword evidence="5" id="KW-0158">Chromosome</keyword>
<feature type="compositionally biased region" description="Polar residues" evidence="15">
    <location>
        <begin position="938"/>
        <end position="949"/>
    </location>
</feature>
<dbReference type="FunFam" id="3.40.50.10190:FF:000010">
    <property type="entry name" value="DNA topoisomerase II binding protein 1"/>
    <property type="match status" value="1"/>
</dbReference>
<reference evidence="17" key="1">
    <citation type="submission" date="2023-01" db="EMBL/GenBank/DDBJ databases">
        <title>Genome assembly of the deep-sea coral Lophelia pertusa.</title>
        <authorList>
            <person name="Herrera S."/>
            <person name="Cordes E."/>
        </authorList>
    </citation>
    <scope>NUCLEOTIDE SEQUENCE</scope>
    <source>
        <strain evidence="17">USNM1676648</strain>
        <tissue evidence="17">Polyp</tissue>
    </source>
</reference>
<evidence type="ECO:0000256" key="14">
    <source>
        <dbReference type="ARBA" id="ARBA00061360"/>
    </source>
</evidence>
<feature type="region of interest" description="Disordered" evidence="15">
    <location>
        <begin position="181"/>
        <end position="224"/>
    </location>
</feature>
<keyword evidence="18" id="KW-1185">Reference proteome</keyword>
<evidence type="ECO:0000256" key="7">
    <source>
        <dbReference type="ARBA" id="ARBA00022553"/>
    </source>
</evidence>
<dbReference type="GO" id="GO:0006281">
    <property type="term" value="P:DNA repair"/>
    <property type="evidence" value="ECO:0007669"/>
    <property type="project" value="UniProtKB-KW"/>
</dbReference>